<keyword evidence="2" id="KW-1185">Reference proteome</keyword>
<evidence type="ECO:0000313" key="1">
    <source>
        <dbReference type="EMBL" id="GJH20977.1"/>
    </source>
</evidence>
<protein>
    <submittedName>
        <fullName evidence="1">Uncharacterized protein</fullName>
    </submittedName>
</protein>
<name>A0ACB5R210_9BURK</name>
<accession>A0ACB5R210</accession>
<organism evidence="1 2">
    <name type="scientific">Caballeronia novacaledonica</name>
    <dbReference type="NCBI Taxonomy" id="1544861"/>
    <lineage>
        <taxon>Bacteria</taxon>
        <taxon>Pseudomonadati</taxon>
        <taxon>Pseudomonadota</taxon>
        <taxon>Betaproteobacteria</taxon>
        <taxon>Burkholderiales</taxon>
        <taxon>Burkholderiaceae</taxon>
        <taxon>Caballeronia</taxon>
    </lineage>
</organism>
<sequence length="44" mass="4945">MAKELLPPQPSPVPVTRPLMPHTAKDEFVNTLVHAYYVGMNQLL</sequence>
<gene>
    <name evidence="1" type="ORF">CBA19CS22_30565</name>
</gene>
<comment type="caution">
    <text evidence="1">The sequence shown here is derived from an EMBL/GenBank/DDBJ whole genome shotgun (WGS) entry which is preliminary data.</text>
</comment>
<dbReference type="Proteomes" id="UP001055013">
    <property type="component" value="Unassembled WGS sequence"/>
</dbReference>
<dbReference type="EMBL" id="BPUR01000023">
    <property type="protein sequence ID" value="GJH20977.1"/>
    <property type="molecule type" value="Genomic_DNA"/>
</dbReference>
<evidence type="ECO:0000313" key="2">
    <source>
        <dbReference type="Proteomes" id="UP001055013"/>
    </source>
</evidence>
<proteinExistence type="predicted"/>
<reference evidence="1" key="1">
    <citation type="submission" date="2021-09" db="EMBL/GenBank/DDBJ databases">
        <title>Isolation and characterization of 3-chlorobenzoate degrading bacteria from soils in Shizuoka.</title>
        <authorList>
            <person name="Ifat A."/>
            <person name="Ogawa N."/>
            <person name="Kimbara K."/>
            <person name="Moriuchi R."/>
            <person name="Dohra H."/>
            <person name="Shintani M."/>
        </authorList>
    </citation>
    <scope>NUCLEOTIDE SEQUENCE</scope>
    <source>
        <strain evidence="1">19CS2-2</strain>
    </source>
</reference>